<dbReference type="PROSITE" id="PS50072">
    <property type="entry name" value="CSA_PPIASE_2"/>
    <property type="match status" value="1"/>
</dbReference>
<gene>
    <name evidence="5" type="ORF">ACFSJE_00665</name>
</gene>
<dbReference type="EMBL" id="JBHUHU010000001">
    <property type="protein sequence ID" value="MFD2098263.1"/>
    <property type="molecule type" value="Genomic_DNA"/>
</dbReference>
<dbReference type="SUPFAM" id="SSF50891">
    <property type="entry name" value="Cyclophilin-like"/>
    <property type="match status" value="1"/>
</dbReference>
<evidence type="ECO:0000256" key="2">
    <source>
        <dbReference type="ARBA" id="ARBA00023110"/>
    </source>
</evidence>
<evidence type="ECO:0000313" key="5">
    <source>
        <dbReference type="EMBL" id="MFD2098263.1"/>
    </source>
</evidence>
<keyword evidence="6" id="KW-1185">Reference proteome</keyword>
<evidence type="ECO:0000259" key="4">
    <source>
        <dbReference type="PROSITE" id="PS50072"/>
    </source>
</evidence>
<keyword evidence="3 5" id="KW-0413">Isomerase</keyword>
<dbReference type="InterPro" id="IPR029000">
    <property type="entry name" value="Cyclophilin-like_dom_sf"/>
</dbReference>
<proteinExistence type="predicted"/>
<organism evidence="5 6">
    <name type="scientific">Flagellimonas iocasae</name>
    <dbReference type="NCBI Taxonomy" id="2055905"/>
    <lineage>
        <taxon>Bacteria</taxon>
        <taxon>Pseudomonadati</taxon>
        <taxon>Bacteroidota</taxon>
        <taxon>Flavobacteriia</taxon>
        <taxon>Flavobacteriales</taxon>
        <taxon>Flavobacteriaceae</taxon>
        <taxon>Flagellimonas</taxon>
    </lineage>
</organism>
<evidence type="ECO:0000256" key="3">
    <source>
        <dbReference type="ARBA" id="ARBA00023235"/>
    </source>
</evidence>
<accession>A0ABW4XVX8</accession>
<dbReference type="PANTHER" id="PTHR45625">
    <property type="entry name" value="PEPTIDYL-PROLYL CIS-TRANS ISOMERASE-RELATED"/>
    <property type="match status" value="1"/>
</dbReference>
<dbReference type="InterPro" id="IPR002130">
    <property type="entry name" value="Cyclophilin-type_PPIase_dom"/>
</dbReference>
<protein>
    <recommendedName>
        <fullName evidence="1">peptidylprolyl isomerase</fullName>
        <ecNumber evidence="1">5.2.1.8</ecNumber>
    </recommendedName>
</protein>
<dbReference type="RefSeq" id="WP_379829036.1">
    <property type="nucleotide sequence ID" value="NZ_JBHUHU010000001.1"/>
</dbReference>
<dbReference type="Pfam" id="PF00160">
    <property type="entry name" value="Pro_isomerase"/>
    <property type="match status" value="2"/>
</dbReference>
<keyword evidence="2" id="KW-0697">Rotamase</keyword>
<dbReference type="InterPro" id="IPR044666">
    <property type="entry name" value="Cyclophilin_A-like"/>
</dbReference>
<evidence type="ECO:0000256" key="1">
    <source>
        <dbReference type="ARBA" id="ARBA00013194"/>
    </source>
</evidence>
<sequence>MKPFLFLLALLTVLNCKPKSEPVVENQPEPVKVELNTTKGLIVLELSDKTPLHRDNFIKIVNEGRLDSMLFHRVINDFVVQAGAYDSLKMAKMDSSDLKAVDYLVPAELDTSLFHKRGAISAARTDNVERGSAALSFAIVQRGPRSDSLITSDEKRINDWLQEYYFIHAEENKMWKDSLLSAENENNWRQFNVLKDTIRSLAKSFEFTPYVIPEHHREVYRTLGGNTHLDQNYTVFGEVISGMPVVDSIAAAEVNDRDRPLENIYIISAKVLE</sequence>
<reference evidence="6" key="1">
    <citation type="journal article" date="2019" name="Int. J. Syst. Evol. Microbiol.">
        <title>The Global Catalogue of Microorganisms (GCM) 10K type strain sequencing project: providing services to taxonomists for standard genome sequencing and annotation.</title>
        <authorList>
            <consortium name="The Broad Institute Genomics Platform"/>
            <consortium name="The Broad Institute Genome Sequencing Center for Infectious Disease"/>
            <person name="Wu L."/>
            <person name="Ma J."/>
        </authorList>
    </citation>
    <scope>NUCLEOTIDE SEQUENCE [LARGE SCALE GENOMIC DNA]</scope>
    <source>
        <strain evidence="6">JCM 3389</strain>
    </source>
</reference>
<comment type="caution">
    <text evidence="5">The sequence shown here is derived from an EMBL/GenBank/DDBJ whole genome shotgun (WGS) entry which is preliminary data.</text>
</comment>
<dbReference type="GO" id="GO:0003755">
    <property type="term" value="F:peptidyl-prolyl cis-trans isomerase activity"/>
    <property type="evidence" value="ECO:0007669"/>
    <property type="project" value="UniProtKB-EC"/>
</dbReference>
<evidence type="ECO:0000313" key="6">
    <source>
        <dbReference type="Proteomes" id="UP001597342"/>
    </source>
</evidence>
<dbReference type="PANTHER" id="PTHR45625:SF4">
    <property type="entry name" value="PEPTIDYLPROLYL ISOMERASE DOMAIN AND WD REPEAT-CONTAINING PROTEIN 1"/>
    <property type="match status" value="1"/>
</dbReference>
<feature type="domain" description="PPIase cyclophilin-type" evidence="4">
    <location>
        <begin position="40"/>
        <end position="271"/>
    </location>
</feature>
<dbReference type="EC" id="5.2.1.8" evidence="1"/>
<dbReference type="Proteomes" id="UP001597342">
    <property type="component" value="Unassembled WGS sequence"/>
</dbReference>
<dbReference type="Gene3D" id="2.40.100.10">
    <property type="entry name" value="Cyclophilin-like"/>
    <property type="match status" value="1"/>
</dbReference>
<name>A0ABW4XVX8_9FLAO</name>